<feature type="region of interest" description="Disordered" evidence="1">
    <location>
        <begin position="85"/>
        <end position="121"/>
    </location>
</feature>
<feature type="compositionally biased region" description="Basic and acidic residues" evidence="1">
    <location>
        <begin position="1"/>
        <end position="12"/>
    </location>
</feature>
<sequence length="244" mass="26219">MDHSALEDRDLESGGTGSEDELSSGSISSNKSARSVFGRLRTDILGFEGYGKDECSSSTYNMSGNSNQALYENKDSLTDKHLEQGIEQLPVTEKKNIKEKRKNSFRKASRPPRPPKGPTLDVSDLKLITEISDLAKKRRARIKRIKALREMKTKIASPSSSSSSSLIGRLAAMVATLLLFIVILFQGILSKHTSSASFKGSPEPAAAAHDLISVRFFNSTPISGGSAPSSILPKLYDKAGGGSG</sequence>
<reference evidence="3" key="1">
    <citation type="journal article" date="2016" name="Nat. Genet.">
        <title>A high-quality carrot genome assembly provides new insights into carotenoid accumulation and asterid genome evolution.</title>
        <authorList>
            <person name="Iorizzo M."/>
            <person name="Ellison S."/>
            <person name="Senalik D."/>
            <person name="Zeng P."/>
            <person name="Satapoomin P."/>
            <person name="Huang J."/>
            <person name="Bowman M."/>
            <person name="Iovene M."/>
            <person name="Sanseverino W."/>
            <person name="Cavagnaro P."/>
            <person name="Yildiz M."/>
            <person name="Macko-Podgorni A."/>
            <person name="Moranska E."/>
            <person name="Grzebelus E."/>
            <person name="Grzebelus D."/>
            <person name="Ashrafi H."/>
            <person name="Zheng Z."/>
            <person name="Cheng S."/>
            <person name="Spooner D."/>
            <person name="Van Deynze A."/>
            <person name="Simon P."/>
        </authorList>
    </citation>
    <scope>NUCLEOTIDE SEQUENCE [LARGE SCALE GENOMIC DNA]</scope>
    <source>
        <tissue evidence="3">Leaf</tissue>
    </source>
</reference>
<evidence type="ECO:0000313" key="3">
    <source>
        <dbReference type="EMBL" id="KZN10225.1"/>
    </source>
</evidence>
<dbReference type="EMBL" id="LNRQ01000001">
    <property type="protein sequence ID" value="KZN10225.1"/>
    <property type="molecule type" value="Genomic_DNA"/>
</dbReference>
<dbReference type="Gramene" id="KZN10225">
    <property type="protein sequence ID" value="KZN10225"/>
    <property type="gene ID" value="DCAR_002881"/>
</dbReference>
<evidence type="ECO:0000256" key="1">
    <source>
        <dbReference type="SAM" id="MobiDB-lite"/>
    </source>
</evidence>
<dbReference type="KEGG" id="dcr:108222463"/>
<keyword evidence="2" id="KW-0812">Transmembrane</keyword>
<accession>A0A166HGH7</accession>
<proteinExistence type="predicted"/>
<feature type="transmembrane region" description="Helical" evidence="2">
    <location>
        <begin position="166"/>
        <end position="189"/>
    </location>
</feature>
<dbReference type="PANTHER" id="PTHR34188">
    <property type="entry name" value="OS01G0299500 PROTEIN"/>
    <property type="match status" value="1"/>
</dbReference>
<feature type="region of interest" description="Disordered" evidence="1">
    <location>
        <begin position="224"/>
        <end position="244"/>
    </location>
</feature>
<dbReference type="OMA" id="HAANIEF"/>
<comment type="caution">
    <text evidence="3">The sequence shown here is derived from an EMBL/GenBank/DDBJ whole genome shotgun (WGS) entry which is preliminary data.</text>
</comment>
<organism evidence="3">
    <name type="scientific">Daucus carota subsp. sativus</name>
    <name type="common">Carrot</name>
    <dbReference type="NCBI Taxonomy" id="79200"/>
    <lineage>
        <taxon>Eukaryota</taxon>
        <taxon>Viridiplantae</taxon>
        <taxon>Streptophyta</taxon>
        <taxon>Embryophyta</taxon>
        <taxon>Tracheophyta</taxon>
        <taxon>Spermatophyta</taxon>
        <taxon>Magnoliopsida</taxon>
        <taxon>eudicotyledons</taxon>
        <taxon>Gunneridae</taxon>
        <taxon>Pentapetalae</taxon>
        <taxon>asterids</taxon>
        <taxon>campanulids</taxon>
        <taxon>Apiales</taxon>
        <taxon>Apiaceae</taxon>
        <taxon>Apioideae</taxon>
        <taxon>Scandiceae</taxon>
        <taxon>Daucinae</taxon>
        <taxon>Daucus</taxon>
        <taxon>Daucus sect. Daucus</taxon>
    </lineage>
</organism>
<gene>
    <name evidence="3" type="ORF">DCAR_002881</name>
</gene>
<dbReference type="STRING" id="79200.A0A166HGH7"/>
<protein>
    <submittedName>
        <fullName evidence="3">Uncharacterized protein</fullName>
    </submittedName>
</protein>
<keyword evidence="2" id="KW-0472">Membrane</keyword>
<dbReference type="OrthoDB" id="1899142at2759"/>
<evidence type="ECO:0000256" key="2">
    <source>
        <dbReference type="SAM" id="Phobius"/>
    </source>
</evidence>
<keyword evidence="2" id="KW-1133">Transmembrane helix</keyword>
<feature type="region of interest" description="Disordered" evidence="1">
    <location>
        <begin position="1"/>
        <end position="33"/>
    </location>
</feature>
<dbReference type="PANTHER" id="PTHR34188:SF5">
    <property type="entry name" value="OS05G0131900 PROTEIN"/>
    <property type="match status" value="1"/>
</dbReference>
<dbReference type="AlphaFoldDB" id="A0A166HGH7"/>
<feature type="compositionally biased region" description="Basic residues" evidence="1">
    <location>
        <begin position="97"/>
        <end position="110"/>
    </location>
</feature>
<name>A0A166HGH7_DAUCS</name>